<dbReference type="EMBL" id="MU274908">
    <property type="protein sequence ID" value="KAI0090343.1"/>
    <property type="molecule type" value="Genomic_DNA"/>
</dbReference>
<evidence type="ECO:0000313" key="1">
    <source>
        <dbReference type="EMBL" id="KAI0090343.1"/>
    </source>
</evidence>
<reference evidence="1" key="1">
    <citation type="journal article" date="2021" name="Environ. Microbiol.">
        <title>Gene family expansions and transcriptome signatures uncover fungal adaptations to wood decay.</title>
        <authorList>
            <person name="Hage H."/>
            <person name="Miyauchi S."/>
            <person name="Viragh M."/>
            <person name="Drula E."/>
            <person name="Min B."/>
            <person name="Chaduli D."/>
            <person name="Navarro D."/>
            <person name="Favel A."/>
            <person name="Norest M."/>
            <person name="Lesage-Meessen L."/>
            <person name="Balint B."/>
            <person name="Merenyi Z."/>
            <person name="de Eugenio L."/>
            <person name="Morin E."/>
            <person name="Martinez A.T."/>
            <person name="Baldrian P."/>
            <person name="Stursova M."/>
            <person name="Martinez M.J."/>
            <person name="Novotny C."/>
            <person name="Magnuson J.K."/>
            <person name="Spatafora J.W."/>
            <person name="Maurice S."/>
            <person name="Pangilinan J."/>
            <person name="Andreopoulos W."/>
            <person name="LaButti K."/>
            <person name="Hundley H."/>
            <person name="Na H."/>
            <person name="Kuo A."/>
            <person name="Barry K."/>
            <person name="Lipzen A."/>
            <person name="Henrissat B."/>
            <person name="Riley R."/>
            <person name="Ahrendt S."/>
            <person name="Nagy L.G."/>
            <person name="Grigoriev I.V."/>
            <person name="Martin F."/>
            <person name="Rosso M.N."/>
        </authorList>
    </citation>
    <scope>NUCLEOTIDE SEQUENCE</scope>
    <source>
        <strain evidence="1">CBS 384.51</strain>
    </source>
</reference>
<evidence type="ECO:0000313" key="2">
    <source>
        <dbReference type="Proteomes" id="UP001055072"/>
    </source>
</evidence>
<accession>A0ACB8U7M5</accession>
<protein>
    <submittedName>
        <fullName evidence="1">Uncharacterized protein</fullName>
    </submittedName>
</protein>
<dbReference type="Proteomes" id="UP001055072">
    <property type="component" value="Unassembled WGS sequence"/>
</dbReference>
<gene>
    <name evidence="1" type="ORF">BDY19DRAFT_767818</name>
</gene>
<comment type="caution">
    <text evidence="1">The sequence shown here is derived from an EMBL/GenBank/DDBJ whole genome shotgun (WGS) entry which is preliminary data.</text>
</comment>
<keyword evidence="2" id="KW-1185">Reference proteome</keyword>
<name>A0ACB8U7M5_9APHY</name>
<organism evidence="1 2">
    <name type="scientific">Irpex rosettiformis</name>
    <dbReference type="NCBI Taxonomy" id="378272"/>
    <lineage>
        <taxon>Eukaryota</taxon>
        <taxon>Fungi</taxon>
        <taxon>Dikarya</taxon>
        <taxon>Basidiomycota</taxon>
        <taxon>Agaricomycotina</taxon>
        <taxon>Agaricomycetes</taxon>
        <taxon>Polyporales</taxon>
        <taxon>Irpicaceae</taxon>
        <taxon>Irpex</taxon>
    </lineage>
</organism>
<proteinExistence type="predicted"/>
<sequence length="351" mass="40507">MRALRSAYHGHIRQETAIELWARAEMLYFLDKGQNDALLAVFFRYFQGKGTPSPRIISFIQDHFHRRKEKTQEADSVGSLDEGLLDRVRSDSRHKMFVPTYLRSTEPDLERKLEPTRFHSIFVWQALVMMCNRKTLPMLYAELLRVIEEANSTGLVSSPKVVKPGQTPDLFDTVHFNLFIHHLCRLHLRREACAVLRDMKRVQVEPDLETYTTLLAGIQGAPNMTIPILRKIAKDYDLKAPSRRYPYFRPGERGVARIPGSKHATFTLLVYASALNISVDHGHLNSARWIYNELSKFRKILPQENRIVDDAMEKFRVEWEKDGRPSLLKGNRSVAVEEKCVPHVPEVMGTA</sequence>